<dbReference type="PANTHER" id="PTHR43133">
    <property type="entry name" value="RNA POLYMERASE ECF-TYPE SIGMA FACTO"/>
    <property type="match status" value="1"/>
</dbReference>
<feature type="domain" description="RNA polymerase sigma factor 70 region 4 type 2" evidence="7">
    <location>
        <begin position="127"/>
        <end position="178"/>
    </location>
</feature>
<evidence type="ECO:0000259" key="7">
    <source>
        <dbReference type="Pfam" id="PF08281"/>
    </source>
</evidence>
<evidence type="ECO:0000313" key="9">
    <source>
        <dbReference type="Proteomes" id="UP000231383"/>
    </source>
</evidence>
<dbReference type="AlphaFoldDB" id="A0A2M8EXV4"/>
<dbReference type="EMBL" id="PFSC01000122">
    <property type="protein sequence ID" value="PJC31021.1"/>
    <property type="molecule type" value="Genomic_DNA"/>
</dbReference>
<reference evidence="9" key="1">
    <citation type="submission" date="2017-09" db="EMBL/GenBank/DDBJ databases">
        <title>Depth-based differentiation of microbial function through sediment-hosted aquifers and enrichment of novel symbionts in the deep terrestrial subsurface.</title>
        <authorList>
            <person name="Probst A.J."/>
            <person name="Ladd B."/>
            <person name="Jarett J.K."/>
            <person name="Geller-Mcgrath D.E."/>
            <person name="Sieber C.M.K."/>
            <person name="Emerson J.B."/>
            <person name="Anantharaman K."/>
            <person name="Thomas B.C."/>
            <person name="Malmstrom R."/>
            <person name="Stieglmeier M."/>
            <person name="Klingl A."/>
            <person name="Woyke T."/>
            <person name="Ryan C.M."/>
            <person name="Banfield J.F."/>
        </authorList>
    </citation>
    <scope>NUCLEOTIDE SEQUENCE [LARGE SCALE GENOMIC DNA]</scope>
</reference>
<gene>
    <name evidence="8" type="ORF">CO051_04590</name>
</gene>
<comment type="similarity">
    <text evidence="1">Belongs to the sigma-70 factor family. ECF subfamily.</text>
</comment>
<dbReference type="NCBIfam" id="TIGR02937">
    <property type="entry name" value="sigma70-ECF"/>
    <property type="match status" value="1"/>
</dbReference>
<dbReference type="Gene3D" id="1.10.10.10">
    <property type="entry name" value="Winged helix-like DNA-binding domain superfamily/Winged helix DNA-binding domain"/>
    <property type="match status" value="1"/>
</dbReference>
<evidence type="ECO:0000256" key="1">
    <source>
        <dbReference type="ARBA" id="ARBA00010641"/>
    </source>
</evidence>
<dbReference type="InterPro" id="IPR036388">
    <property type="entry name" value="WH-like_DNA-bd_sf"/>
</dbReference>
<keyword evidence="3" id="KW-0731">Sigma factor</keyword>
<sequence>MTSIITSEIDQEIVKRIINRDERALHMLYKKFRPQIFGYIYRRIPQKHIAEEITQDIFIQFLEGLRDFRFQCSIKTFLFAIARNKSIDYMRKKKIKQVLFSRLPTFVVEGLTQFVMDDELERKELEQKLATTMQALPHDYRLILRLKYMEDKSVKEISKKLLKTFKSTESLLYRARKAFIDLYKVES</sequence>
<dbReference type="Pfam" id="PF08281">
    <property type="entry name" value="Sigma70_r4_2"/>
    <property type="match status" value="1"/>
</dbReference>
<keyword evidence="5" id="KW-0804">Transcription</keyword>
<name>A0A2M8EXV4_9BACT</name>
<dbReference type="SUPFAM" id="SSF88659">
    <property type="entry name" value="Sigma3 and sigma4 domains of RNA polymerase sigma factors"/>
    <property type="match status" value="1"/>
</dbReference>
<dbReference type="InterPro" id="IPR013249">
    <property type="entry name" value="RNA_pol_sigma70_r4_t2"/>
</dbReference>
<dbReference type="InterPro" id="IPR039425">
    <property type="entry name" value="RNA_pol_sigma-70-like"/>
</dbReference>
<evidence type="ECO:0000313" key="8">
    <source>
        <dbReference type="EMBL" id="PJC31021.1"/>
    </source>
</evidence>
<dbReference type="Proteomes" id="UP000231383">
    <property type="component" value="Unassembled WGS sequence"/>
</dbReference>
<keyword evidence="4" id="KW-0238">DNA-binding</keyword>
<dbReference type="Gene3D" id="1.10.1740.10">
    <property type="match status" value="1"/>
</dbReference>
<evidence type="ECO:0000256" key="3">
    <source>
        <dbReference type="ARBA" id="ARBA00023082"/>
    </source>
</evidence>
<proteinExistence type="inferred from homology"/>
<dbReference type="Pfam" id="PF04542">
    <property type="entry name" value="Sigma70_r2"/>
    <property type="match status" value="1"/>
</dbReference>
<dbReference type="PANTHER" id="PTHR43133:SF8">
    <property type="entry name" value="RNA POLYMERASE SIGMA FACTOR HI_1459-RELATED"/>
    <property type="match status" value="1"/>
</dbReference>
<feature type="domain" description="RNA polymerase sigma-70 region 2" evidence="6">
    <location>
        <begin position="28"/>
        <end position="94"/>
    </location>
</feature>
<evidence type="ECO:0000256" key="2">
    <source>
        <dbReference type="ARBA" id="ARBA00023015"/>
    </source>
</evidence>
<evidence type="ECO:0000259" key="6">
    <source>
        <dbReference type="Pfam" id="PF04542"/>
    </source>
</evidence>
<comment type="caution">
    <text evidence="8">The sequence shown here is derived from an EMBL/GenBank/DDBJ whole genome shotgun (WGS) entry which is preliminary data.</text>
</comment>
<dbReference type="GO" id="GO:0016987">
    <property type="term" value="F:sigma factor activity"/>
    <property type="evidence" value="ECO:0007669"/>
    <property type="project" value="UniProtKB-KW"/>
</dbReference>
<protein>
    <recommendedName>
        <fullName evidence="10">RNA polymerase sigma-70 region 2 domain-containing protein</fullName>
    </recommendedName>
</protein>
<dbReference type="SUPFAM" id="SSF88946">
    <property type="entry name" value="Sigma2 domain of RNA polymerase sigma factors"/>
    <property type="match status" value="1"/>
</dbReference>
<dbReference type="GO" id="GO:0003677">
    <property type="term" value="F:DNA binding"/>
    <property type="evidence" value="ECO:0007669"/>
    <property type="project" value="UniProtKB-KW"/>
</dbReference>
<dbReference type="InterPro" id="IPR013324">
    <property type="entry name" value="RNA_pol_sigma_r3/r4-like"/>
</dbReference>
<dbReference type="InterPro" id="IPR014284">
    <property type="entry name" value="RNA_pol_sigma-70_dom"/>
</dbReference>
<organism evidence="8 9">
    <name type="scientific">Candidatus Roizmanbacteria bacterium CG_4_9_14_0_2_um_filter_39_13</name>
    <dbReference type="NCBI Taxonomy" id="1974839"/>
    <lineage>
        <taxon>Bacteria</taxon>
        <taxon>Candidatus Roizmaniibacteriota</taxon>
    </lineage>
</organism>
<evidence type="ECO:0008006" key="10">
    <source>
        <dbReference type="Google" id="ProtNLM"/>
    </source>
</evidence>
<dbReference type="InterPro" id="IPR013325">
    <property type="entry name" value="RNA_pol_sigma_r2"/>
</dbReference>
<keyword evidence="2" id="KW-0805">Transcription regulation</keyword>
<accession>A0A2M8EXV4</accession>
<evidence type="ECO:0000256" key="5">
    <source>
        <dbReference type="ARBA" id="ARBA00023163"/>
    </source>
</evidence>
<dbReference type="InterPro" id="IPR007627">
    <property type="entry name" value="RNA_pol_sigma70_r2"/>
</dbReference>
<evidence type="ECO:0000256" key="4">
    <source>
        <dbReference type="ARBA" id="ARBA00023125"/>
    </source>
</evidence>
<dbReference type="GO" id="GO:0006352">
    <property type="term" value="P:DNA-templated transcription initiation"/>
    <property type="evidence" value="ECO:0007669"/>
    <property type="project" value="InterPro"/>
</dbReference>